<organism evidence="2 3">
    <name type="scientific">Cochliobolus carbonum (strain 26-R-13)</name>
    <name type="common">Maize leaf spot fungus</name>
    <name type="synonym">Bipolaris zeicola</name>
    <dbReference type="NCBI Taxonomy" id="930089"/>
    <lineage>
        <taxon>Eukaryota</taxon>
        <taxon>Fungi</taxon>
        <taxon>Dikarya</taxon>
        <taxon>Ascomycota</taxon>
        <taxon>Pezizomycotina</taxon>
        <taxon>Dothideomycetes</taxon>
        <taxon>Pleosporomycetidae</taxon>
        <taxon>Pleosporales</taxon>
        <taxon>Pleosporineae</taxon>
        <taxon>Pleosporaceae</taxon>
        <taxon>Bipolaris</taxon>
    </lineage>
</organism>
<sequence length="250" mass="26994">MNTLTRRDSGVVHSYAGLPISIEKAINTNKPLPPVPRIKPASRPGPKAGVPSSPRPITCPQNIKTLSKKLKSKTDQSSPRWKGLHLTVPQVTLKSKISFPGLLTASKNGSIKNIAVECDGISSSANVVSLPIKHTNALLGPYPSETTSSAKPNVEKTLSLPLHVPAYGPTYSINAADMKANIKPVVVRDHAPPIHWRDAFVESVFEASEFIKQSAREKLDGVMCVSRRRKNSDASFMCQGVGNEGLDTWS</sequence>
<keyword evidence="3" id="KW-1185">Reference proteome</keyword>
<dbReference type="Proteomes" id="UP000053841">
    <property type="component" value="Unassembled WGS sequence"/>
</dbReference>
<dbReference type="EMBL" id="KI964541">
    <property type="protein sequence ID" value="EUC38678.1"/>
    <property type="molecule type" value="Genomic_DNA"/>
</dbReference>
<evidence type="ECO:0000313" key="2">
    <source>
        <dbReference type="EMBL" id="EUC38678.1"/>
    </source>
</evidence>
<accession>W6YMG1</accession>
<feature type="region of interest" description="Disordered" evidence="1">
    <location>
        <begin position="27"/>
        <end position="60"/>
    </location>
</feature>
<dbReference type="HOGENOM" id="CLU_109443_0_0_1"/>
<dbReference type="KEGG" id="bze:COCCADRAFT_82680"/>
<dbReference type="GeneID" id="19151420"/>
<reference evidence="2 3" key="1">
    <citation type="journal article" date="2013" name="PLoS Genet.">
        <title>Comparative genome structure, secondary metabolite, and effector coding capacity across Cochliobolus pathogens.</title>
        <authorList>
            <person name="Condon B.J."/>
            <person name="Leng Y."/>
            <person name="Wu D."/>
            <person name="Bushley K.E."/>
            <person name="Ohm R.A."/>
            <person name="Otillar R."/>
            <person name="Martin J."/>
            <person name="Schackwitz W."/>
            <person name="Grimwood J."/>
            <person name="MohdZainudin N."/>
            <person name="Xue C."/>
            <person name="Wang R."/>
            <person name="Manning V.A."/>
            <person name="Dhillon B."/>
            <person name="Tu Z.J."/>
            <person name="Steffenson B.J."/>
            <person name="Salamov A."/>
            <person name="Sun H."/>
            <person name="Lowry S."/>
            <person name="LaButti K."/>
            <person name="Han J."/>
            <person name="Copeland A."/>
            <person name="Lindquist E."/>
            <person name="Barry K."/>
            <person name="Schmutz J."/>
            <person name="Baker S.E."/>
            <person name="Ciuffetti L.M."/>
            <person name="Grigoriev I.V."/>
            <person name="Zhong S."/>
            <person name="Turgeon B.G."/>
        </authorList>
    </citation>
    <scope>NUCLEOTIDE SEQUENCE [LARGE SCALE GENOMIC DNA]</scope>
    <source>
        <strain evidence="2 3">26-R-13</strain>
    </source>
</reference>
<evidence type="ECO:0000313" key="3">
    <source>
        <dbReference type="Proteomes" id="UP000053841"/>
    </source>
</evidence>
<evidence type="ECO:0000256" key="1">
    <source>
        <dbReference type="SAM" id="MobiDB-lite"/>
    </source>
</evidence>
<dbReference type="AlphaFoldDB" id="W6YMG1"/>
<dbReference type="RefSeq" id="XP_007707104.1">
    <property type="nucleotide sequence ID" value="XM_007708914.1"/>
</dbReference>
<name>W6YMG1_COCC2</name>
<dbReference type="OrthoDB" id="3800245at2759"/>
<proteinExistence type="predicted"/>
<gene>
    <name evidence="2" type="ORF">COCCADRAFT_82680</name>
</gene>
<protein>
    <submittedName>
        <fullName evidence="2">Uncharacterized protein</fullName>
    </submittedName>
</protein>